<dbReference type="RefSeq" id="WP_154363197.1">
    <property type="nucleotide sequence ID" value="NZ_CANMYZ010000001.1"/>
</dbReference>
<protein>
    <recommendedName>
        <fullName evidence="3">Viral A-type inclusion protein</fullName>
    </recommendedName>
</protein>
<evidence type="ECO:0000313" key="1">
    <source>
        <dbReference type="EMBL" id="MRX62914.1"/>
    </source>
</evidence>
<name>A0A6I2MLA7_9FLAO</name>
<gene>
    <name evidence="1" type="ORF">GJ691_01920</name>
</gene>
<dbReference type="OrthoDB" id="1436925at2"/>
<sequence>MKKLLGILALAVIIGNISCKDQKKEATEVSSEQMDKVMAIHDEVMPKMSVMGKMVGELSSKEDSTEIGMQYQEARKGLQDAHKAMMDWMQGFGSRFDSDEILNGKALTEEKQIWLDEEEEKVKALREQINTSIANAEKLLGKEE</sequence>
<reference evidence="1 2" key="1">
    <citation type="submission" date="2019-11" db="EMBL/GenBank/DDBJ databases">
        <title>Maribacter lutea sp. nov., a marine bacterium isolated from intertidal sand.</title>
        <authorList>
            <person name="Liu A."/>
        </authorList>
    </citation>
    <scope>NUCLEOTIDE SEQUENCE [LARGE SCALE GENOMIC DNA]</scope>
    <source>
        <strain evidence="1 2">RZ05</strain>
    </source>
</reference>
<proteinExistence type="predicted"/>
<dbReference type="Proteomes" id="UP000443153">
    <property type="component" value="Unassembled WGS sequence"/>
</dbReference>
<keyword evidence="2" id="KW-1185">Reference proteome</keyword>
<evidence type="ECO:0008006" key="3">
    <source>
        <dbReference type="Google" id="ProtNLM"/>
    </source>
</evidence>
<comment type="caution">
    <text evidence="1">The sequence shown here is derived from an EMBL/GenBank/DDBJ whole genome shotgun (WGS) entry which is preliminary data.</text>
</comment>
<organism evidence="1 2">
    <name type="scientific">Maribacter luteus</name>
    <dbReference type="NCBI Taxonomy" id="2594478"/>
    <lineage>
        <taxon>Bacteria</taxon>
        <taxon>Pseudomonadati</taxon>
        <taxon>Bacteroidota</taxon>
        <taxon>Flavobacteriia</taxon>
        <taxon>Flavobacteriales</taxon>
        <taxon>Flavobacteriaceae</taxon>
        <taxon>Maribacter</taxon>
    </lineage>
</organism>
<dbReference type="AlphaFoldDB" id="A0A6I2MLA7"/>
<accession>A0A6I2MLA7</accession>
<evidence type="ECO:0000313" key="2">
    <source>
        <dbReference type="Proteomes" id="UP000443153"/>
    </source>
</evidence>
<dbReference type="EMBL" id="WKJH01000001">
    <property type="protein sequence ID" value="MRX62914.1"/>
    <property type="molecule type" value="Genomic_DNA"/>
</dbReference>